<proteinExistence type="predicted"/>
<evidence type="ECO:0000259" key="2">
    <source>
        <dbReference type="Pfam" id="PF07883"/>
    </source>
</evidence>
<gene>
    <name evidence="3" type="ORF">FQ154_18165</name>
</gene>
<dbReference type="Proteomes" id="UP000323856">
    <property type="component" value="Unassembled WGS sequence"/>
</dbReference>
<dbReference type="InterPro" id="IPR013096">
    <property type="entry name" value="Cupin_2"/>
</dbReference>
<dbReference type="InterPro" id="IPR014710">
    <property type="entry name" value="RmlC-like_jellyroll"/>
</dbReference>
<dbReference type="Pfam" id="PF07883">
    <property type="entry name" value="Cupin_2"/>
    <property type="match status" value="1"/>
</dbReference>
<organism evidence="3 4">
    <name type="scientific">Paeniglutamicibacter gangotriensis</name>
    <dbReference type="NCBI Taxonomy" id="254787"/>
    <lineage>
        <taxon>Bacteria</taxon>
        <taxon>Bacillati</taxon>
        <taxon>Actinomycetota</taxon>
        <taxon>Actinomycetes</taxon>
        <taxon>Micrococcales</taxon>
        <taxon>Micrococcaceae</taxon>
        <taxon>Paeniglutamicibacter</taxon>
    </lineage>
</organism>
<dbReference type="PANTHER" id="PTHR43346:SF1">
    <property type="entry name" value="QUERCETIN 2,3-DIOXYGENASE-RELATED"/>
    <property type="match status" value="1"/>
</dbReference>
<dbReference type="SUPFAM" id="SSF51182">
    <property type="entry name" value="RmlC-like cupins"/>
    <property type="match status" value="1"/>
</dbReference>
<dbReference type="InterPro" id="IPR011051">
    <property type="entry name" value="RmlC_Cupin_sf"/>
</dbReference>
<dbReference type="EMBL" id="VOBL01000026">
    <property type="protein sequence ID" value="KAA0973447.1"/>
    <property type="molecule type" value="Genomic_DNA"/>
</dbReference>
<dbReference type="RefSeq" id="WP_149620796.1">
    <property type="nucleotide sequence ID" value="NZ_VOBL01000026.1"/>
</dbReference>
<feature type="region of interest" description="Disordered" evidence="1">
    <location>
        <begin position="117"/>
        <end position="141"/>
    </location>
</feature>
<dbReference type="InterPro" id="IPR052538">
    <property type="entry name" value="Flavonoid_dioxygenase-like"/>
</dbReference>
<sequence>MTEKNFTIASNIEHFTIADIAKQNQDFRKVLWTGQHSQIVVMSVPAGGEIGDEVHPDTDQILSFISGYGEADLNGEIHSVDAGDQCAVPAGTQHNFRNTGEEPLVLYTIYSPPEHAAGASYATKEEADNAEATGQDEPPHS</sequence>
<dbReference type="CDD" id="cd02223">
    <property type="entry name" value="cupin_Bh2720-like"/>
    <property type="match status" value="1"/>
</dbReference>
<evidence type="ECO:0000313" key="3">
    <source>
        <dbReference type="EMBL" id="KAA0973447.1"/>
    </source>
</evidence>
<dbReference type="AlphaFoldDB" id="A0A5B0E2Y9"/>
<dbReference type="Gene3D" id="2.60.120.10">
    <property type="entry name" value="Jelly Rolls"/>
    <property type="match status" value="1"/>
</dbReference>
<dbReference type="PANTHER" id="PTHR43346">
    <property type="entry name" value="LIGAND BINDING DOMAIN PROTEIN, PUTATIVE (AFU_ORTHOLOGUE AFUA_6G14370)-RELATED"/>
    <property type="match status" value="1"/>
</dbReference>
<reference evidence="3 4" key="1">
    <citation type="submission" date="2019-07" db="EMBL/GenBank/DDBJ databases">
        <title>Analysis of the biochemical properties, biological activity and biotechnological potential of siderophores and biosurfactants produced by Antarctic psychrotolerant bacteria.</title>
        <authorList>
            <person name="Styczynski M."/>
            <person name="Krucon T."/>
            <person name="Decewicz P."/>
            <person name="Dziewit L."/>
        </authorList>
    </citation>
    <scope>NUCLEOTIDE SEQUENCE [LARGE SCALE GENOMIC DNA]</scope>
    <source>
        <strain evidence="3 4">ANT_H27</strain>
    </source>
</reference>
<evidence type="ECO:0000313" key="4">
    <source>
        <dbReference type="Proteomes" id="UP000323856"/>
    </source>
</evidence>
<evidence type="ECO:0000256" key="1">
    <source>
        <dbReference type="SAM" id="MobiDB-lite"/>
    </source>
</evidence>
<feature type="domain" description="Cupin type-2" evidence="2">
    <location>
        <begin position="41"/>
        <end position="110"/>
    </location>
</feature>
<comment type="caution">
    <text evidence="3">The sequence shown here is derived from an EMBL/GenBank/DDBJ whole genome shotgun (WGS) entry which is preliminary data.</text>
</comment>
<protein>
    <submittedName>
        <fullName evidence="3">Cupin domain-containing protein</fullName>
    </submittedName>
</protein>
<dbReference type="OrthoDB" id="3231985at2"/>
<name>A0A5B0E2Y9_9MICC</name>
<accession>A0A5B0E2Y9</accession>